<reference evidence="2" key="1">
    <citation type="submission" date="2006-10" db="EMBL/GenBank/DDBJ databases">
        <authorList>
            <person name="Amadeo P."/>
            <person name="Zhao Q."/>
            <person name="Wortman J."/>
            <person name="Fraser-Liggett C."/>
            <person name="Carlton J."/>
        </authorList>
    </citation>
    <scope>NUCLEOTIDE SEQUENCE</scope>
    <source>
        <strain evidence="2">G3</strain>
    </source>
</reference>
<protein>
    <recommendedName>
        <fullName evidence="4">PH domain-containing protein</fullName>
    </recommendedName>
</protein>
<evidence type="ECO:0000313" key="3">
    <source>
        <dbReference type="Proteomes" id="UP000001542"/>
    </source>
</evidence>
<keyword evidence="3" id="KW-1185">Reference proteome</keyword>
<organism evidence="2 3">
    <name type="scientific">Trichomonas vaginalis (strain ATCC PRA-98 / G3)</name>
    <dbReference type="NCBI Taxonomy" id="412133"/>
    <lineage>
        <taxon>Eukaryota</taxon>
        <taxon>Metamonada</taxon>
        <taxon>Parabasalia</taxon>
        <taxon>Trichomonadida</taxon>
        <taxon>Trichomonadidae</taxon>
        <taxon>Trichomonas</taxon>
    </lineage>
</organism>
<gene>
    <name evidence="2" type="ORF">TVAG_395740</name>
</gene>
<dbReference type="RefSeq" id="XP_001303458.1">
    <property type="nucleotide sequence ID" value="XM_001303457.1"/>
</dbReference>
<evidence type="ECO:0000256" key="1">
    <source>
        <dbReference type="SAM" id="MobiDB-lite"/>
    </source>
</evidence>
<feature type="region of interest" description="Disordered" evidence="1">
    <location>
        <begin position="149"/>
        <end position="173"/>
    </location>
</feature>
<dbReference type="VEuPathDB" id="TrichDB:TVAG_395740"/>
<dbReference type="Proteomes" id="UP000001542">
    <property type="component" value="Unassembled WGS sequence"/>
</dbReference>
<evidence type="ECO:0000313" key="2">
    <source>
        <dbReference type="EMBL" id="EAX90528.1"/>
    </source>
</evidence>
<reference evidence="2" key="2">
    <citation type="journal article" date="2007" name="Science">
        <title>Draft genome sequence of the sexually transmitted pathogen Trichomonas vaginalis.</title>
        <authorList>
            <person name="Carlton J.M."/>
            <person name="Hirt R.P."/>
            <person name="Silva J.C."/>
            <person name="Delcher A.L."/>
            <person name="Schatz M."/>
            <person name="Zhao Q."/>
            <person name="Wortman J.R."/>
            <person name="Bidwell S.L."/>
            <person name="Alsmark U.C.M."/>
            <person name="Besteiro S."/>
            <person name="Sicheritz-Ponten T."/>
            <person name="Noel C.J."/>
            <person name="Dacks J.B."/>
            <person name="Foster P.G."/>
            <person name="Simillion C."/>
            <person name="Van de Peer Y."/>
            <person name="Miranda-Saavedra D."/>
            <person name="Barton G.J."/>
            <person name="Westrop G.D."/>
            <person name="Mueller S."/>
            <person name="Dessi D."/>
            <person name="Fiori P.L."/>
            <person name="Ren Q."/>
            <person name="Paulsen I."/>
            <person name="Zhang H."/>
            <person name="Bastida-Corcuera F.D."/>
            <person name="Simoes-Barbosa A."/>
            <person name="Brown M.T."/>
            <person name="Hayes R.D."/>
            <person name="Mukherjee M."/>
            <person name="Okumura C.Y."/>
            <person name="Schneider R."/>
            <person name="Smith A.J."/>
            <person name="Vanacova S."/>
            <person name="Villalvazo M."/>
            <person name="Haas B.J."/>
            <person name="Pertea M."/>
            <person name="Feldblyum T.V."/>
            <person name="Utterback T.R."/>
            <person name="Shu C.L."/>
            <person name="Osoegawa K."/>
            <person name="de Jong P.J."/>
            <person name="Hrdy I."/>
            <person name="Horvathova L."/>
            <person name="Zubacova Z."/>
            <person name="Dolezal P."/>
            <person name="Malik S.B."/>
            <person name="Logsdon J.M. Jr."/>
            <person name="Henze K."/>
            <person name="Gupta A."/>
            <person name="Wang C.C."/>
            <person name="Dunne R.L."/>
            <person name="Upcroft J.A."/>
            <person name="Upcroft P."/>
            <person name="White O."/>
            <person name="Salzberg S.L."/>
            <person name="Tang P."/>
            <person name="Chiu C.-H."/>
            <person name="Lee Y.-S."/>
            <person name="Embley T.M."/>
            <person name="Coombs G.H."/>
            <person name="Mottram J.C."/>
            <person name="Tachezy J."/>
            <person name="Fraser-Liggett C.M."/>
            <person name="Johnson P.J."/>
        </authorList>
    </citation>
    <scope>NUCLEOTIDE SEQUENCE [LARGE SCALE GENOMIC DNA]</scope>
    <source>
        <strain evidence="2">G3</strain>
    </source>
</reference>
<name>A2FX50_TRIV3</name>
<feature type="compositionally biased region" description="Polar residues" evidence="1">
    <location>
        <begin position="164"/>
        <end position="173"/>
    </location>
</feature>
<dbReference type="VEuPathDB" id="TrichDB:TVAGG3_0902410"/>
<evidence type="ECO:0008006" key="4">
    <source>
        <dbReference type="Google" id="ProtNLM"/>
    </source>
</evidence>
<dbReference type="AlphaFoldDB" id="A2FX50"/>
<proteinExistence type="predicted"/>
<dbReference type="KEGG" id="tva:4748214"/>
<sequence>MEQVELATPQELFKKYVQSYITKQCDFIVLRNKFSKASALDGLTPNQIHFDDKQKAIVIAPDNKNEAQVLKVATFESLKMDSAKDEGGQIKYINITIKGDKPLILQGQKDSMELWYDGIRSHKNLEPETETSKQKIEIFAKAKKYAEKPFPDSMPNIPAPPANLNFSTKLDIE</sequence>
<accession>A2FX50</accession>
<dbReference type="EMBL" id="DS114101">
    <property type="protein sequence ID" value="EAX90528.1"/>
    <property type="molecule type" value="Genomic_DNA"/>
</dbReference>
<dbReference type="InParanoid" id="A2FX50"/>